<dbReference type="RefSeq" id="WP_267463929.1">
    <property type="nucleotide sequence ID" value="NZ_FMZZ01000008.1"/>
</dbReference>
<proteinExistence type="predicted"/>
<dbReference type="AlphaFoldDB" id="A0A1G6T0D3"/>
<name>A0A1G6T0D3_9PSEU</name>
<protein>
    <submittedName>
        <fullName evidence="1">Uncharacterized protein</fullName>
    </submittedName>
</protein>
<dbReference type="STRING" id="1271860.SAMN05216174_108289"/>
<evidence type="ECO:0000313" key="2">
    <source>
        <dbReference type="Proteomes" id="UP000199501"/>
    </source>
</evidence>
<dbReference type="Pfam" id="PF20062">
    <property type="entry name" value="DUF6461"/>
    <property type="match status" value="1"/>
</dbReference>
<dbReference type="Proteomes" id="UP000199501">
    <property type="component" value="Unassembled WGS sequence"/>
</dbReference>
<dbReference type="InterPro" id="IPR045592">
    <property type="entry name" value="DUF6461"/>
</dbReference>
<organism evidence="1 2">
    <name type="scientific">Actinokineospora iranica</name>
    <dbReference type="NCBI Taxonomy" id="1271860"/>
    <lineage>
        <taxon>Bacteria</taxon>
        <taxon>Bacillati</taxon>
        <taxon>Actinomycetota</taxon>
        <taxon>Actinomycetes</taxon>
        <taxon>Pseudonocardiales</taxon>
        <taxon>Pseudonocardiaceae</taxon>
        <taxon>Actinokineospora</taxon>
    </lineage>
</organism>
<accession>A0A1G6T0D3</accession>
<sequence>MPQLSELVEKYAWAEPLARELVWCVSVVEGCDAGHVVRTFGGNPNASVGELTFREAEERVRSTAGEFGEFFLFQIFATGRHVVAIENNGYSGSIPEIARRASVKNGRYLSYFRNVNGDSTIIQAIGGKVTAYFEPLLTEGGPQVGEIHPDWIFGVDFQPGSARATCFALMEQETGLAFKPEWFEAKLPTYRIPDPYVLLKDVGDADTP</sequence>
<keyword evidence="2" id="KW-1185">Reference proteome</keyword>
<evidence type="ECO:0000313" key="1">
    <source>
        <dbReference type="EMBL" id="SDD22483.1"/>
    </source>
</evidence>
<dbReference type="EMBL" id="FMZZ01000008">
    <property type="protein sequence ID" value="SDD22483.1"/>
    <property type="molecule type" value="Genomic_DNA"/>
</dbReference>
<gene>
    <name evidence="1" type="ORF">SAMN05216174_108289</name>
</gene>
<reference evidence="2" key="1">
    <citation type="submission" date="2016-10" db="EMBL/GenBank/DDBJ databases">
        <authorList>
            <person name="Varghese N."/>
            <person name="Submissions S."/>
        </authorList>
    </citation>
    <scope>NUCLEOTIDE SEQUENCE [LARGE SCALE GENOMIC DNA]</scope>
    <source>
        <strain evidence="2">IBRC-M 10403</strain>
    </source>
</reference>